<dbReference type="EMBL" id="JAUJYN010000004">
    <property type="protein sequence ID" value="KAK1273864.1"/>
    <property type="molecule type" value="Genomic_DNA"/>
</dbReference>
<dbReference type="InterPro" id="IPR036879">
    <property type="entry name" value="TF_MADSbox_sf"/>
</dbReference>
<dbReference type="Pfam" id="PF00319">
    <property type="entry name" value="SRF-TF"/>
    <property type="match status" value="1"/>
</dbReference>
<reference evidence="8" key="2">
    <citation type="submission" date="2023-06" db="EMBL/GenBank/DDBJ databases">
        <authorList>
            <person name="Ma L."/>
            <person name="Liu K.-W."/>
            <person name="Li Z."/>
            <person name="Hsiao Y.-Y."/>
            <person name="Qi Y."/>
            <person name="Fu T."/>
            <person name="Tang G."/>
            <person name="Zhang D."/>
            <person name="Sun W.-H."/>
            <person name="Liu D.-K."/>
            <person name="Li Y."/>
            <person name="Chen G.-Z."/>
            <person name="Liu X.-D."/>
            <person name="Liao X.-Y."/>
            <person name="Jiang Y.-T."/>
            <person name="Yu X."/>
            <person name="Hao Y."/>
            <person name="Huang J."/>
            <person name="Zhao X.-W."/>
            <person name="Ke S."/>
            <person name="Chen Y.-Y."/>
            <person name="Wu W.-L."/>
            <person name="Hsu J.-L."/>
            <person name="Lin Y.-F."/>
            <person name="Huang M.-D."/>
            <person name="Li C.-Y."/>
            <person name="Huang L."/>
            <person name="Wang Z.-W."/>
            <person name="Zhao X."/>
            <person name="Zhong W.-Y."/>
            <person name="Peng D.-H."/>
            <person name="Ahmad S."/>
            <person name="Lan S."/>
            <person name="Zhang J.-S."/>
            <person name="Tsai W.-C."/>
            <person name="Van De Peer Y."/>
            <person name="Liu Z.-J."/>
        </authorList>
    </citation>
    <scope>NUCLEOTIDE SEQUENCE</scope>
    <source>
        <strain evidence="8">SCP</strain>
        <tissue evidence="8">Leaves</tissue>
    </source>
</reference>
<dbReference type="PROSITE" id="PS50066">
    <property type="entry name" value="MADS_BOX_2"/>
    <property type="match status" value="1"/>
</dbReference>
<keyword evidence="3" id="KW-0238">DNA-binding</keyword>
<evidence type="ECO:0000256" key="3">
    <source>
        <dbReference type="ARBA" id="ARBA00023125"/>
    </source>
</evidence>
<evidence type="ECO:0000256" key="1">
    <source>
        <dbReference type="ARBA" id="ARBA00004123"/>
    </source>
</evidence>
<evidence type="ECO:0000256" key="2">
    <source>
        <dbReference type="ARBA" id="ARBA00023015"/>
    </source>
</evidence>
<dbReference type="GO" id="GO:0000981">
    <property type="term" value="F:DNA-binding transcription factor activity, RNA polymerase II-specific"/>
    <property type="evidence" value="ECO:0007669"/>
    <property type="project" value="TreeGrafter"/>
</dbReference>
<comment type="caution">
    <text evidence="8">The sequence shown here is derived from an EMBL/GenBank/DDBJ whole genome shotgun (WGS) entry which is preliminary data.</text>
</comment>
<dbReference type="InterPro" id="IPR033896">
    <property type="entry name" value="MEF2-like_N"/>
</dbReference>
<dbReference type="InterPro" id="IPR002100">
    <property type="entry name" value="TF_MADSbox"/>
</dbReference>
<keyword evidence="5" id="KW-0539">Nucleus</keyword>
<dbReference type="GO" id="GO:0046983">
    <property type="term" value="F:protein dimerization activity"/>
    <property type="evidence" value="ECO:0007669"/>
    <property type="project" value="InterPro"/>
</dbReference>
<dbReference type="CDD" id="cd00265">
    <property type="entry name" value="MADS_MEF2_like"/>
    <property type="match status" value="1"/>
</dbReference>
<dbReference type="GO" id="GO:0000978">
    <property type="term" value="F:RNA polymerase II cis-regulatory region sequence-specific DNA binding"/>
    <property type="evidence" value="ECO:0007669"/>
    <property type="project" value="TreeGrafter"/>
</dbReference>
<dbReference type="PRINTS" id="PR00404">
    <property type="entry name" value="MADSDOMAIN"/>
</dbReference>
<keyword evidence="2" id="KW-0805">Transcription regulation</keyword>
<dbReference type="GO" id="GO:0045944">
    <property type="term" value="P:positive regulation of transcription by RNA polymerase II"/>
    <property type="evidence" value="ECO:0007669"/>
    <property type="project" value="InterPro"/>
</dbReference>
<dbReference type="Gene3D" id="3.40.1810.10">
    <property type="entry name" value="Transcription factor, MADS-box"/>
    <property type="match status" value="1"/>
</dbReference>
<gene>
    <name evidence="8" type="ORF">QJS04_geneDACA021901</name>
</gene>
<proteinExistence type="predicted"/>
<dbReference type="PANTHER" id="PTHR11945">
    <property type="entry name" value="MADS BOX PROTEIN"/>
    <property type="match status" value="1"/>
</dbReference>
<keyword evidence="9" id="KW-1185">Reference proteome</keyword>
<feature type="domain" description="MADS-box" evidence="7">
    <location>
        <begin position="5"/>
        <end position="65"/>
    </location>
</feature>
<evidence type="ECO:0000313" key="9">
    <source>
        <dbReference type="Proteomes" id="UP001179952"/>
    </source>
</evidence>
<keyword evidence="6" id="KW-0175">Coiled coil</keyword>
<keyword evidence="4" id="KW-0804">Transcription</keyword>
<evidence type="ECO:0000313" key="8">
    <source>
        <dbReference type="EMBL" id="KAK1273864.1"/>
    </source>
</evidence>
<evidence type="ECO:0000256" key="4">
    <source>
        <dbReference type="ARBA" id="ARBA00023163"/>
    </source>
</evidence>
<name>A0AAV9BC73_ACOGR</name>
<organism evidence="8 9">
    <name type="scientific">Acorus gramineus</name>
    <name type="common">Dwarf sweet flag</name>
    <dbReference type="NCBI Taxonomy" id="55184"/>
    <lineage>
        <taxon>Eukaryota</taxon>
        <taxon>Viridiplantae</taxon>
        <taxon>Streptophyta</taxon>
        <taxon>Embryophyta</taxon>
        <taxon>Tracheophyta</taxon>
        <taxon>Spermatophyta</taxon>
        <taxon>Magnoliopsida</taxon>
        <taxon>Liliopsida</taxon>
        <taxon>Acoraceae</taxon>
        <taxon>Acorus</taxon>
    </lineage>
</organism>
<sequence length="276" mass="30575">MKKSMGRRKVEMKKIEKDGALRVCFTKRRQGLFKKASELSLLCGAHVALIVFSPGGKPFVFAHPSLDSVVNTITSTSSSMNPPPPSSLLTHQQRRIDDLNREHVELLARMEAEQARSREIKLTLSELEMRRSEAEGMMPRRTEEIYVSPSAFAAPPLPPLQYASVGEPVWSDPLPAMWETPVEELEMLKSDVVGVKDVMSRPSTPLLEYANVGMDRQVEERLFWPYFVGGGSGDNCGGGGGGGDDCGEGACFDPHGFIGWEEGVPHEFFGWEDGWF</sequence>
<protein>
    <submittedName>
        <fullName evidence="8">Agamous-like MADS-box protein AGL62</fullName>
    </submittedName>
</protein>
<comment type="subcellular location">
    <subcellularLocation>
        <location evidence="1">Nucleus</location>
    </subcellularLocation>
</comment>
<dbReference type="SMART" id="SM00432">
    <property type="entry name" value="MADS"/>
    <property type="match status" value="1"/>
</dbReference>
<dbReference type="FunFam" id="3.40.1810.10:FF:000006">
    <property type="entry name" value="Agamous-like MADS-box protein AGL62"/>
    <property type="match status" value="1"/>
</dbReference>
<accession>A0AAV9BC73</accession>
<evidence type="ECO:0000259" key="7">
    <source>
        <dbReference type="PROSITE" id="PS50066"/>
    </source>
</evidence>
<evidence type="ECO:0000256" key="5">
    <source>
        <dbReference type="ARBA" id="ARBA00023242"/>
    </source>
</evidence>
<reference evidence="8" key="1">
    <citation type="journal article" date="2023" name="Nat. Commun.">
        <title>Diploid and tetraploid genomes of Acorus and the evolution of monocots.</title>
        <authorList>
            <person name="Ma L."/>
            <person name="Liu K.W."/>
            <person name="Li Z."/>
            <person name="Hsiao Y.Y."/>
            <person name="Qi Y."/>
            <person name="Fu T."/>
            <person name="Tang G.D."/>
            <person name="Zhang D."/>
            <person name="Sun W.H."/>
            <person name="Liu D.K."/>
            <person name="Li Y."/>
            <person name="Chen G.Z."/>
            <person name="Liu X.D."/>
            <person name="Liao X.Y."/>
            <person name="Jiang Y.T."/>
            <person name="Yu X."/>
            <person name="Hao Y."/>
            <person name="Huang J."/>
            <person name="Zhao X.W."/>
            <person name="Ke S."/>
            <person name="Chen Y.Y."/>
            <person name="Wu W.L."/>
            <person name="Hsu J.L."/>
            <person name="Lin Y.F."/>
            <person name="Huang M.D."/>
            <person name="Li C.Y."/>
            <person name="Huang L."/>
            <person name="Wang Z.W."/>
            <person name="Zhao X."/>
            <person name="Zhong W.Y."/>
            <person name="Peng D.H."/>
            <person name="Ahmad S."/>
            <person name="Lan S."/>
            <person name="Zhang J.S."/>
            <person name="Tsai W.C."/>
            <person name="Van de Peer Y."/>
            <person name="Liu Z.J."/>
        </authorList>
    </citation>
    <scope>NUCLEOTIDE SEQUENCE</scope>
    <source>
        <strain evidence="8">SCP</strain>
    </source>
</reference>
<dbReference type="PANTHER" id="PTHR11945:SF776">
    <property type="entry name" value="AGAMOUS-LIKE 50-RELATED"/>
    <property type="match status" value="1"/>
</dbReference>
<dbReference type="GO" id="GO:0005634">
    <property type="term" value="C:nucleus"/>
    <property type="evidence" value="ECO:0007669"/>
    <property type="project" value="UniProtKB-SubCell"/>
</dbReference>
<dbReference type="AlphaFoldDB" id="A0AAV9BC73"/>
<feature type="coiled-coil region" evidence="6">
    <location>
        <begin position="89"/>
        <end position="130"/>
    </location>
</feature>
<dbReference type="Proteomes" id="UP001179952">
    <property type="component" value="Unassembled WGS sequence"/>
</dbReference>
<dbReference type="SUPFAM" id="SSF55455">
    <property type="entry name" value="SRF-like"/>
    <property type="match status" value="1"/>
</dbReference>
<evidence type="ECO:0000256" key="6">
    <source>
        <dbReference type="SAM" id="Coils"/>
    </source>
</evidence>